<dbReference type="RefSeq" id="WP_037461437.1">
    <property type="nucleotide sequence ID" value="NZ_AVFL01000056.1"/>
</dbReference>
<dbReference type="InterPro" id="IPR007267">
    <property type="entry name" value="GtrA_DPMS_TM"/>
</dbReference>
<dbReference type="InterPro" id="IPR051401">
    <property type="entry name" value="GtrA_CellWall_Glycosyl"/>
</dbReference>
<comment type="similarity">
    <text evidence="2">Belongs to the GtrA family.</text>
</comment>
<dbReference type="GO" id="GO:0000271">
    <property type="term" value="P:polysaccharide biosynthetic process"/>
    <property type="evidence" value="ECO:0007669"/>
    <property type="project" value="InterPro"/>
</dbReference>
<dbReference type="GO" id="GO:0005886">
    <property type="term" value="C:plasma membrane"/>
    <property type="evidence" value="ECO:0007669"/>
    <property type="project" value="TreeGrafter"/>
</dbReference>
<dbReference type="Proteomes" id="UP000019486">
    <property type="component" value="Unassembled WGS sequence"/>
</dbReference>
<sequence length="160" mass="17511">MKPLLLFVRQYCASFAVYLLIGGAAAVVEWLVFYATLSALHTHYVPASVGGFVVATYVNYLLSSGIGFKKSKRSTRSEMLLIYAVSGIGFVINVLCMSAAIELLDLPVMLAKFGGTGLAFVWNFGARQFLVFDREPRWRIGRSVIAETTDVTIKTPSEAS</sequence>
<evidence type="ECO:0000256" key="1">
    <source>
        <dbReference type="ARBA" id="ARBA00004141"/>
    </source>
</evidence>
<evidence type="ECO:0000256" key="5">
    <source>
        <dbReference type="ARBA" id="ARBA00023136"/>
    </source>
</evidence>
<keyword evidence="3 6" id="KW-0812">Transmembrane</keyword>
<comment type="subcellular location">
    <subcellularLocation>
        <location evidence="1">Membrane</location>
        <topology evidence="1">Multi-pass membrane protein</topology>
    </subcellularLocation>
</comment>
<evidence type="ECO:0000256" key="4">
    <source>
        <dbReference type="ARBA" id="ARBA00022989"/>
    </source>
</evidence>
<evidence type="ECO:0000313" key="9">
    <source>
        <dbReference type="Proteomes" id="UP000019486"/>
    </source>
</evidence>
<feature type="transmembrane region" description="Helical" evidence="6">
    <location>
        <begin position="47"/>
        <end position="68"/>
    </location>
</feature>
<dbReference type="Pfam" id="PF04138">
    <property type="entry name" value="GtrA_DPMS_TM"/>
    <property type="match status" value="1"/>
</dbReference>
<dbReference type="PANTHER" id="PTHR38459:SF1">
    <property type="entry name" value="PROPHAGE BACTOPRENOL-LINKED GLUCOSE TRANSLOCASE HOMOLOG"/>
    <property type="match status" value="1"/>
</dbReference>
<dbReference type="EMBL" id="AVFL01000056">
    <property type="protein sequence ID" value="EWY36017.1"/>
    <property type="molecule type" value="Genomic_DNA"/>
</dbReference>
<organism evidence="8 9">
    <name type="scientific">Skermanella stibiiresistens SB22</name>
    <dbReference type="NCBI Taxonomy" id="1385369"/>
    <lineage>
        <taxon>Bacteria</taxon>
        <taxon>Pseudomonadati</taxon>
        <taxon>Pseudomonadota</taxon>
        <taxon>Alphaproteobacteria</taxon>
        <taxon>Rhodospirillales</taxon>
        <taxon>Azospirillaceae</taxon>
        <taxon>Skermanella</taxon>
    </lineage>
</organism>
<feature type="transmembrane region" description="Helical" evidence="6">
    <location>
        <begin position="113"/>
        <end position="132"/>
    </location>
</feature>
<keyword evidence="5 6" id="KW-0472">Membrane</keyword>
<dbReference type="AlphaFoldDB" id="W9GUA8"/>
<accession>W9GUA8</accession>
<evidence type="ECO:0000256" key="3">
    <source>
        <dbReference type="ARBA" id="ARBA00022692"/>
    </source>
</evidence>
<feature type="transmembrane region" description="Helical" evidence="6">
    <location>
        <begin position="80"/>
        <end position="101"/>
    </location>
</feature>
<name>W9GUA8_9PROT</name>
<protein>
    <recommendedName>
        <fullName evidence="7">GtrA/DPMS transmembrane domain-containing protein</fullName>
    </recommendedName>
</protein>
<keyword evidence="9" id="KW-1185">Reference proteome</keyword>
<feature type="domain" description="GtrA/DPMS transmembrane" evidence="7">
    <location>
        <begin position="18"/>
        <end position="132"/>
    </location>
</feature>
<evidence type="ECO:0000313" key="8">
    <source>
        <dbReference type="EMBL" id="EWY36017.1"/>
    </source>
</evidence>
<reference evidence="8 9" key="1">
    <citation type="submission" date="2013-08" db="EMBL/GenBank/DDBJ databases">
        <title>The genome sequence of Skermanella stibiiresistens.</title>
        <authorList>
            <person name="Zhu W."/>
            <person name="Wang G."/>
        </authorList>
    </citation>
    <scope>NUCLEOTIDE SEQUENCE [LARGE SCALE GENOMIC DNA]</scope>
    <source>
        <strain evidence="8 9">SB22</strain>
    </source>
</reference>
<gene>
    <name evidence="8" type="ORF">N825_31845</name>
</gene>
<keyword evidence="4 6" id="KW-1133">Transmembrane helix</keyword>
<dbReference type="OrthoDB" id="7360864at2"/>
<dbReference type="PANTHER" id="PTHR38459">
    <property type="entry name" value="PROPHAGE BACTOPRENOL-LINKED GLUCOSE TRANSLOCASE HOMOLOG"/>
    <property type="match status" value="1"/>
</dbReference>
<evidence type="ECO:0000256" key="2">
    <source>
        <dbReference type="ARBA" id="ARBA00009399"/>
    </source>
</evidence>
<dbReference type="STRING" id="1385369.N825_31845"/>
<feature type="transmembrane region" description="Helical" evidence="6">
    <location>
        <begin position="12"/>
        <end position="35"/>
    </location>
</feature>
<evidence type="ECO:0000259" key="7">
    <source>
        <dbReference type="Pfam" id="PF04138"/>
    </source>
</evidence>
<evidence type="ECO:0000256" key="6">
    <source>
        <dbReference type="SAM" id="Phobius"/>
    </source>
</evidence>
<comment type="caution">
    <text evidence="8">The sequence shown here is derived from an EMBL/GenBank/DDBJ whole genome shotgun (WGS) entry which is preliminary data.</text>
</comment>
<proteinExistence type="inferred from homology"/>